<dbReference type="InterPro" id="IPR001611">
    <property type="entry name" value="Leu-rich_rpt"/>
</dbReference>
<dbReference type="InterPro" id="IPR045081">
    <property type="entry name" value="AN32"/>
</dbReference>
<evidence type="ECO:0000313" key="6">
    <source>
        <dbReference type="Proteomes" id="UP000198287"/>
    </source>
</evidence>
<dbReference type="PANTHER" id="PTHR11375">
    <property type="entry name" value="ACIDIC LEUCINE-RICH NUCLEAR PHOSPHOPROTEIN 32"/>
    <property type="match status" value="1"/>
</dbReference>
<gene>
    <name evidence="5" type="ORF">Fcan01_12136</name>
</gene>
<reference evidence="5 6" key="1">
    <citation type="submission" date="2015-12" db="EMBL/GenBank/DDBJ databases">
        <title>The genome of Folsomia candida.</title>
        <authorList>
            <person name="Faddeeva A."/>
            <person name="Derks M.F."/>
            <person name="Anvar Y."/>
            <person name="Smit S."/>
            <person name="Van Straalen N."/>
            <person name="Roelofs D."/>
        </authorList>
    </citation>
    <scope>NUCLEOTIDE SEQUENCE [LARGE SCALE GENOMIC DNA]</scope>
    <source>
        <strain evidence="5 6">VU population</strain>
        <tissue evidence="5">Whole body</tissue>
    </source>
</reference>
<dbReference type="PROSITE" id="PS51450">
    <property type="entry name" value="LRR"/>
    <property type="match status" value="1"/>
</dbReference>
<feature type="compositionally biased region" description="Basic and acidic residues" evidence="4">
    <location>
        <begin position="142"/>
        <end position="151"/>
    </location>
</feature>
<dbReference type="AlphaFoldDB" id="A0A226E6I9"/>
<dbReference type="GO" id="GO:0005634">
    <property type="term" value="C:nucleus"/>
    <property type="evidence" value="ECO:0007669"/>
    <property type="project" value="TreeGrafter"/>
</dbReference>
<accession>A0A226E6I9</accession>
<organism evidence="5 6">
    <name type="scientific">Folsomia candida</name>
    <name type="common">Springtail</name>
    <dbReference type="NCBI Taxonomy" id="158441"/>
    <lineage>
        <taxon>Eukaryota</taxon>
        <taxon>Metazoa</taxon>
        <taxon>Ecdysozoa</taxon>
        <taxon>Arthropoda</taxon>
        <taxon>Hexapoda</taxon>
        <taxon>Collembola</taxon>
        <taxon>Entomobryomorpha</taxon>
        <taxon>Isotomoidea</taxon>
        <taxon>Isotomidae</taxon>
        <taxon>Proisotominae</taxon>
        <taxon>Folsomia</taxon>
    </lineage>
</organism>
<keyword evidence="6" id="KW-1185">Reference proteome</keyword>
<dbReference type="STRING" id="158441.A0A226E6I9"/>
<evidence type="ECO:0000256" key="4">
    <source>
        <dbReference type="SAM" id="MobiDB-lite"/>
    </source>
</evidence>
<evidence type="ECO:0000256" key="3">
    <source>
        <dbReference type="ARBA" id="ARBA00025777"/>
    </source>
</evidence>
<dbReference type="GO" id="GO:0042393">
    <property type="term" value="F:histone binding"/>
    <property type="evidence" value="ECO:0007669"/>
    <property type="project" value="TreeGrafter"/>
</dbReference>
<sequence length="271" mass="30615">MEKRIELEKRRRDSSQIHELVLDNCRSTSIEGLTDEFVNLKSLSLIGVGLTSLKGFPKLAKLKKLELSDNRVSGGLQVLKDCPTLTILNLSNNKIKDMETLEPLKELSNLKSVDLYRNEVTQIEEYRDKVFNLLPGLSYLDGVDKNGKEFDSDFEDDDLKEMNGKDDDDDDDEDDEDGGGGEDEEVDEEEDGSEEESDEEVGLKDIYRDDLEKESDGGEYEEEDVVDESDEEDLEETIEGEEGKGGESSNAPENRGTKRKLEDEVEETEPQ</sequence>
<dbReference type="PANTHER" id="PTHR11375:SF0">
    <property type="entry name" value="ACIDIC LEUCINE-RICH NUCLEAR PHOSPHOPROTEIN 32 FAMILY MEMBER A"/>
    <property type="match status" value="1"/>
</dbReference>
<dbReference type="Pfam" id="PF14580">
    <property type="entry name" value="LRR_9"/>
    <property type="match status" value="1"/>
</dbReference>
<evidence type="ECO:0000313" key="5">
    <source>
        <dbReference type="EMBL" id="OXA52674.1"/>
    </source>
</evidence>
<dbReference type="Proteomes" id="UP000198287">
    <property type="component" value="Unassembled WGS sequence"/>
</dbReference>
<name>A0A226E6I9_FOLCA</name>
<dbReference type="SUPFAM" id="SSF52058">
    <property type="entry name" value="L domain-like"/>
    <property type="match status" value="1"/>
</dbReference>
<comment type="similarity">
    <text evidence="3">Belongs to the ANP32 family.</text>
</comment>
<dbReference type="InterPro" id="IPR032675">
    <property type="entry name" value="LRR_dom_sf"/>
</dbReference>
<feature type="compositionally biased region" description="Basic and acidic residues" evidence="4">
    <location>
        <begin position="201"/>
        <end position="216"/>
    </location>
</feature>
<dbReference type="OrthoDB" id="2160613at2759"/>
<feature type="compositionally biased region" description="Acidic residues" evidence="4">
    <location>
        <begin position="166"/>
        <end position="200"/>
    </location>
</feature>
<feature type="compositionally biased region" description="Acidic residues" evidence="4">
    <location>
        <begin position="217"/>
        <end position="240"/>
    </location>
</feature>
<dbReference type="EMBL" id="LNIX01000006">
    <property type="protein sequence ID" value="OXA52674.1"/>
    <property type="molecule type" value="Genomic_DNA"/>
</dbReference>
<feature type="region of interest" description="Disordered" evidence="4">
    <location>
        <begin position="142"/>
        <end position="271"/>
    </location>
</feature>
<comment type="caution">
    <text evidence="5">The sequence shown here is derived from an EMBL/GenBank/DDBJ whole genome shotgun (WGS) entry which is preliminary data.</text>
</comment>
<dbReference type="Gene3D" id="3.80.10.10">
    <property type="entry name" value="Ribonuclease Inhibitor"/>
    <property type="match status" value="1"/>
</dbReference>
<proteinExistence type="inferred from homology"/>
<keyword evidence="1" id="KW-0433">Leucine-rich repeat</keyword>
<keyword evidence="2" id="KW-0677">Repeat</keyword>
<evidence type="ECO:0000256" key="1">
    <source>
        <dbReference type="ARBA" id="ARBA00022614"/>
    </source>
</evidence>
<protein>
    <submittedName>
        <fullName evidence="5">Acidic leucine-rich nuclear phosphoprotein 32 family member A</fullName>
    </submittedName>
</protein>
<dbReference type="FunFam" id="3.80.10.10:FF:000131">
    <property type="entry name" value="acidic leucine-rich nuclear phosphoprotein 32-related protein-like"/>
    <property type="match status" value="1"/>
</dbReference>
<dbReference type="OMA" id="ITGCGLK"/>
<evidence type="ECO:0000256" key="2">
    <source>
        <dbReference type="ARBA" id="ARBA00022737"/>
    </source>
</evidence>